<dbReference type="RefSeq" id="WP_130966337.1">
    <property type="nucleotide sequence ID" value="NZ_SIXI01000001.1"/>
</dbReference>
<evidence type="ECO:0000313" key="10">
    <source>
        <dbReference type="Proteomes" id="UP000292120"/>
    </source>
</evidence>
<keyword evidence="6 7" id="KW-0472">Membrane</keyword>
<evidence type="ECO:0000313" key="9">
    <source>
        <dbReference type="EMBL" id="TBO34387.1"/>
    </source>
</evidence>
<protein>
    <submittedName>
        <fullName evidence="9">Heme biosynthesis protein HemY</fullName>
    </submittedName>
</protein>
<evidence type="ECO:0000256" key="5">
    <source>
        <dbReference type="ARBA" id="ARBA00022989"/>
    </source>
</evidence>
<evidence type="ECO:0000256" key="7">
    <source>
        <dbReference type="SAM" id="Phobius"/>
    </source>
</evidence>
<organism evidence="9 10">
    <name type="scientific">Aquabacterium lacunae</name>
    <dbReference type="NCBI Taxonomy" id="2528630"/>
    <lineage>
        <taxon>Bacteria</taxon>
        <taxon>Pseudomonadati</taxon>
        <taxon>Pseudomonadota</taxon>
        <taxon>Betaproteobacteria</taxon>
        <taxon>Burkholderiales</taxon>
        <taxon>Aquabacterium</taxon>
    </lineage>
</organism>
<dbReference type="AlphaFoldDB" id="A0A4Q9H696"/>
<comment type="caution">
    <text evidence="9">The sequence shown here is derived from an EMBL/GenBank/DDBJ whole genome shotgun (WGS) entry which is preliminary data.</text>
</comment>
<evidence type="ECO:0000256" key="6">
    <source>
        <dbReference type="ARBA" id="ARBA00023136"/>
    </source>
</evidence>
<dbReference type="InterPro" id="IPR010817">
    <property type="entry name" value="HemY_N"/>
</dbReference>
<dbReference type="NCBIfam" id="TIGR00540">
    <property type="entry name" value="TPR_hemY_coli"/>
    <property type="match status" value="1"/>
</dbReference>
<dbReference type="Pfam" id="PF07219">
    <property type="entry name" value="HemY_N"/>
    <property type="match status" value="1"/>
</dbReference>
<feature type="transmembrane region" description="Helical" evidence="7">
    <location>
        <begin position="39"/>
        <end position="59"/>
    </location>
</feature>
<proteinExistence type="predicted"/>
<name>A0A4Q9H696_9BURK</name>
<reference evidence="9 10" key="1">
    <citation type="submission" date="2019-02" db="EMBL/GenBank/DDBJ databases">
        <title>Aquabacterium sp. strain KMB7.</title>
        <authorList>
            <person name="Chen W.-M."/>
        </authorList>
    </citation>
    <scope>NUCLEOTIDE SEQUENCE [LARGE SCALE GENOMIC DNA]</scope>
    <source>
        <strain evidence="9 10">KMB7</strain>
    </source>
</reference>
<comment type="subcellular location">
    <subcellularLocation>
        <location evidence="2">Cell membrane</location>
    </subcellularLocation>
    <subcellularLocation>
        <location evidence="1">Membrane</location>
        <topology evidence="1">Multi-pass membrane protein</topology>
    </subcellularLocation>
</comment>
<evidence type="ECO:0000256" key="2">
    <source>
        <dbReference type="ARBA" id="ARBA00004236"/>
    </source>
</evidence>
<keyword evidence="3" id="KW-1003">Cell membrane</keyword>
<dbReference type="GO" id="GO:0005886">
    <property type="term" value="C:plasma membrane"/>
    <property type="evidence" value="ECO:0007669"/>
    <property type="project" value="UniProtKB-SubCell"/>
</dbReference>
<keyword evidence="10" id="KW-1185">Reference proteome</keyword>
<dbReference type="OrthoDB" id="9151794at2"/>
<keyword evidence="4 7" id="KW-0812">Transmembrane</keyword>
<evidence type="ECO:0000256" key="3">
    <source>
        <dbReference type="ARBA" id="ARBA00022475"/>
    </source>
</evidence>
<gene>
    <name evidence="9" type="ORF">EYS42_02925</name>
</gene>
<evidence type="ECO:0000259" key="8">
    <source>
        <dbReference type="Pfam" id="PF07219"/>
    </source>
</evidence>
<sequence length="422" mass="46600">MRTIVWLLILSVAAVVAATSLGANDGLVSIYWLGWRTDLSLNFFLFTLVVISLGVYSLVRGLDSLLGLPERARRWRTSQRDRGAQAALREALSMYLAGRYSRANKAAQRAVGIQSDSPDLAPDTEFAALAHLLSAGSLHRLQDRKQRDEHLQRALDLSRLTRKPRAVEEGARLMAAEFAVEDQDVARAQRTLAELPAGVARRTQALRLRLSASRLARQPLEGLRTARLLAKHQGFTPVAAEGLIRSLASEALSTARDTDQLRQVWLSLDGAERQDPLVVARAATRMARLGAPAEARAWLAPLWERLPQMGSEAVDSVALALAEATDGLETDWLARLDRTQQTALRAPALALATGLALCERQLWGKARTLLMSAASDRDLHADRRRQAYVALARLAEQEQKIDEAQRFWREAALMSPLVLPKK</sequence>
<keyword evidence="5 7" id="KW-1133">Transmembrane helix</keyword>
<dbReference type="EMBL" id="SIXI01000001">
    <property type="protein sequence ID" value="TBO34387.1"/>
    <property type="molecule type" value="Genomic_DNA"/>
</dbReference>
<accession>A0A4Q9H696</accession>
<dbReference type="Proteomes" id="UP000292120">
    <property type="component" value="Unassembled WGS sequence"/>
</dbReference>
<evidence type="ECO:0000256" key="4">
    <source>
        <dbReference type="ARBA" id="ARBA00022692"/>
    </source>
</evidence>
<evidence type="ECO:0000256" key="1">
    <source>
        <dbReference type="ARBA" id="ARBA00004141"/>
    </source>
</evidence>
<dbReference type="GO" id="GO:0042168">
    <property type="term" value="P:heme metabolic process"/>
    <property type="evidence" value="ECO:0007669"/>
    <property type="project" value="InterPro"/>
</dbReference>
<feature type="domain" description="HemY N-terminal" evidence="8">
    <location>
        <begin position="26"/>
        <end position="118"/>
    </location>
</feature>
<dbReference type="InterPro" id="IPR005254">
    <property type="entry name" value="Heme_biosyn_assoc_TPR_pro"/>
</dbReference>